<dbReference type="Gene3D" id="3.30.559.10">
    <property type="entry name" value="Chloramphenicol acetyltransferase-like domain"/>
    <property type="match status" value="1"/>
</dbReference>
<dbReference type="Pfam" id="PF00668">
    <property type="entry name" value="Condensation"/>
    <property type="match status" value="1"/>
</dbReference>
<dbReference type="InterPro" id="IPR023213">
    <property type="entry name" value="CAT-like_dom_sf"/>
</dbReference>
<dbReference type="GO" id="GO:0031177">
    <property type="term" value="F:phosphopantetheine binding"/>
    <property type="evidence" value="ECO:0007669"/>
    <property type="project" value="TreeGrafter"/>
</dbReference>
<organism evidence="2 3">
    <name type="scientific">Dactylosporangium siamense</name>
    <dbReference type="NCBI Taxonomy" id="685454"/>
    <lineage>
        <taxon>Bacteria</taxon>
        <taxon>Bacillati</taxon>
        <taxon>Actinomycetota</taxon>
        <taxon>Actinomycetes</taxon>
        <taxon>Micromonosporales</taxon>
        <taxon>Micromonosporaceae</taxon>
        <taxon>Dactylosporangium</taxon>
    </lineage>
</organism>
<dbReference type="GO" id="GO:0003824">
    <property type="term" value="F:catalytic activity"/>
    <property type="evidence" value="ECO:0007669"/>
    <property type="project" value="InterPro"/>
</dbReference>
<dbReference type="GO" id="GO:0008610">
    <property type="term" value="P:lipid biosynthetic process"/>
    <property type="evidence" value="ECO:0007669"/>
    <property type="project" value="UniProtKB-ARBA"/>
</dbReference>
<gene>
    <name evidence="2" type="ORF">Dsi01nite_059330</name>
</gene>
<accession>A0A919UAD5</accession>
<dbReference type="SUPFAM" id="SSF52777">
    <property type="entry name" value="CoA-dependent acyltransferases"/>
    <property type="match status" value="2"/>
</dbReference>
<dbReference type="PANTHER" id="PTHR45527">
    <property type="entry name" value="NONRIBOSOMAL PEPTIDE SYNTHETASE"/>
    <property type="match status" value="1"/>
</dbReference>
<dbReference type="GO" id="GO:0005737">
    <property type="term" value="C:cytoplasm"/>
    <property type="evidence" value="ECO:0007669"/>
    <property type="project" value="TreeGrafter"/>
</dbReference>
<feature type="domain" description="Condensation" evidence="1">
    <location>
        <begin position="64"/>
        <end position="331"/>
    </location>
</feature>
<dbReference type="InterPro" id="IPR001242">
    <property type="entry name" value="Condensation_dom"/>
</dbReference>
<evidence type="ECO:0000313" key="2">
    <source>
        <dbReference type="EMBL" id="GIG47892.1"/>
    </source>
</evidence>
<proteinExistence type="predicted"/>
<dbReference type="Gene3D" id="3.30.559.30">
    <property type="entry name" value="Nonribosomal peptide synthetase, condensation domain"/>
    <property type="match status" value="1"/>
</dbReference>
<reference evidence="2" key="1">
    <citation type="submission" date="2021-01" db="EMBL/GenBank/DDBJ databases">
        <title>Whole genome shotgun sequence of Dactylosporangium siamense NBRC 106093.</title>
        <authorList>
            <person name="Komaki H."/>
            <person name="Tamura T."/>
        </authorList>
    </citation>
    <scope>NUCLEOTIDE SEQUENCE</scope>
    <source>
        <strain evidence="2">NBRC 106093</strain>
    </source>
</reference>
<sequence length="450" mass="49700">MFVMSDQVRFEFAGDGSGVDDLAWGQQEIWLAMVRQRSWIPIGGPSRLKPGTTLDDIVDDLRYTLGRYQSMRTRLRFDADGRVRQEVSAGGEFTIEVYDAPDDAETFASALFDWYRSGDLDHVKDWPVRVGVVRRHGELTHQVTVATHLVTDALGGAIMMDEVTRRESAPVAGLQPLEQARRQRSPAGQRQNEAALRYWRRQLRTVPARTVPASTDPCEPRYREGLLHSPAMHLALRIIVERHGVDPAAALLAVFAVAAARVFGVEPVVIRPIVGNRFWPGLADVVSPVNQAGLCVVDVAGAPFPEVLDRVRRAVMSTYKYASFDPLRLAEVVADVERERGEPIDLSVLFNDRRTGDRLDLGDGATPELMMEALARTRLDWPVARDSPHEPLMVNVEDAVDAVQVRIVFDTHHLAPAVAEACVLAMQQVAVGAALSSPAVERVPDATEEA</sequence>
<evidence type="ECO:0000313" key="3">
    <source>
        <dbReference type="Proteomes" id="UP000660611"/>
    </source>
</evidence>
<protein>
    <recommendedName>
        <fullName evidence="1">Condensation domain-containing protein</fullName>
    </recommendedName>
</protein>
<dbReference type="Proteomes" id="UP000660611">
    <property type="component" value="Unassembled WGS sequence"/>
</dbReference>
<dbReference type="PANTHER" id="PTHR45527:SF1">
    <property type="entry name" value="FATTY ACID SYNTHASE"/>
    <property type="match status" value="1"/>
</dbReference>
<dbReference type="GO" id="GO:0043041">
    <property type="term" value="P:amino acid activation for nonribosomal peptide biosynthetic process"/>
    <property type="evidence" value="ECO:0007669"/>
    <property type="project" value="TreeGrafter"/>
</dbReference>
<dbReference type="EMBL" id="BONQ01000090">
    <property type="protein sequence ID" value="GIG47892.1"/>
    <property type="molecule type" value="Genomic_DNA"/>
</dbReference>
<evidence type="ECO:0000259" key="1">
    <source>
        <dbReference type="Pfam" id="PF00668"/>
    </source>
</evidence>
<comment type="caution">
    <text evidence="2">The sequence shown here is derived from an EMBL/GenBank/DDBJ whole genome shotgun (WGS) entry which is preliminary data.</text>
</comment>
<name>A0A919UAD5_9ACTN</name>
<dbReference type="AlphaFoldDB" id="A0A919UAD5"/>
<keyword evidence="3" id="KW-1185">Reference proteome</keyword>
<dbReference type="GO" id="GO:0044550">
    <property type="term" value="P:secondary metabolite biosynthetic process"/>
    <property type="evidence" value="ECO:0007669"/>
    <property type="project" value="TreeGrafter"/>
</dbReference>